<dbReference type="PROSITE" id="PS50878">
    <property type="entry name" value="RT_POL"/>
    <property type="match status" value="1"/>
</dbReference>
<reference evidence="2" key="2">
    <citation type="journal article" date="2015" name="J. Proteomics">
        <title>Sexual differences in the sialomes of the zebra tick, Rhipicephalus pulchellus.</title>
        <authorList>
            <person name="Tan A.W."/>
            <person name="Francischetti I.M."/>
            <person name="Slovak M."/>
            <person name="Kini R.M."/>
            <person name="Ribeiro J.M."/>
        </authorList>
    </citation>
    <scope>NUCLEOTIDE SEQUENCE</scope>
    <source>
        <tissue evidence="2">Salivary gland</tissue>
    </source>
</reference>
<dbReference type="CDD" id="cd01650">
    <property type="entry name" value="RT_nLTR_like"/>
    <property type="match status" value="1"/>
</dbReference>
<dbReference type="Pfam" id="PF14529">
    <property type="entry name" value="Exo_endo_phos_2"/>
    <property type="match status" value="1"/>
</dbReference>
<dbReference type="SUPFAM" id="SSF56672">
    <property type="entry name" value="DNA/RNA polymerases"/>
    <property type="match status" value="1"/>
</dbReference>
<feature type="domain" description="Reverse transcriptase" evidence="1">
    <location>
        <begin position="473"/>
        <end position="735"/>
    </location>
</feature>
<evidence type="ECO:0000259" key="1">
    <source>
        <dbReference type="PROSITE" id="PS50878"/>
    </source>
</evidence>
<protein>
    <submittedName>
        <fullName evidence="2">Putative tick transposon</fullName>
    </submittedName>
</protein>
<dbReference type="PANTHER" id="PTHR19446">
    <property type="entry name" value="REVERSE TRANSCRIPTASES"/>
    <property type="match status" value="1"/>
</dbReference>
<dbReference type="GO" id="GO:0003824">
    <property type="term" value="F:catalytic activity"/>
    <property type="evidence" value="ECO:0007669"/>
    <property type="project" value="InterPro"/>
</dbReference>
<organism evidence="2">
    <name type="scientific">Rhipicephalus pulchellus</name>
    <name type="common">Yellow backed tick</name>
    <name type="synonym">Dermacentor pulchellus</name>
    <dbReference type="NCBI Taxonomy" id="72859"/>
    <lineage>
        <taxon>Eukaryota</taxon>
        <taxon>Metazoa</taxon>
        <taxon>Ecdysozoa</taxon>
        <taxon>Arthropoda</taxon>
        <taxon>Chelicerata</taxon>
        <taxon>Arachnida</taxon>
        <taxon>Acari</taxon>
        <taxon>Parasitiformes</taxon>
        <taxon>Ixodida</taxon>
        <taxon>Ixodoidea</taxon>
        <taxon>Ixodidae</taxon>
        <taxon>Rhipicephalinae</taxon>
        <taxon>Rhipicephalus</taxon>
        <taxon>Rhipicephalus</taxon>
    </lineage>
</organism>
<sequence length="945" mass="106582">MASTNLTIWQWNCRGFRKKKGHLQLLVQETQLSNRQTPPDVIALQETTAAVSLPGYIAFQQFTDLHNQEAPSTGTLVHKSLTAKQHDLEFPDIPHTVVEILPRKRSHQSVFVLNVYCAPRARVDDFHLLFRKTTSLSRGAQLLILGDFNARHPDWGYLQANKRGKKLWQLSQDLRLTLLNDLQQSPTRIGNSVCRDTSPDLAYCRNIAQARWENTCQLAGSDHYIIAVQVQTSAGKRVHNALARITEWPKFREVRESEAPDRITNLKEWTASLNDHVRRTTRESKAAEETPATDSRLLHMWDAHASLLRRWQKQRYNKKLRRRMLALSHEIERHSTYLARQQWGQLCSGLNGQLGNKKTWHLLRHLLDPDDSKTAARHRLKRLVHKHPGSDEDLLTELADKYINQAHQPATPLPPYEGKPNSTLDADITEAEVYAAILKLRTTSAPGPDGVSNKTIRNLDAKSVTALTEYLNDCWHAGSIPEEWKHAKIVFIPKPGRKTDISNLRPISLTSCLGKLFEHVVLARLETLAEEQDLFPPTMLGFRAHLSTQDALVQIYHDLLKDPVRAGTRAMLGIDLRKAFDNVTHEAIAQHLASTNPGERIYNYVCSFLHGRTVELSLNDSNATKRLALSNKGTPQGAVLSPFLFNLVMSQLPQLLDRIPNIRHTLYADDVTVWTTAGSDGQIEEALQRAVDTVAEYVARAGLECSVEKSQLLLLRPPDYRKVKHPPLPTVTLRIAGSEIPTVQHMRVLGLHVQAGRSNTVALERLAVTITQTARLLARISARKHGMKEKELLQLLNAFVTARITYALPYLRLLKAEKEKVDRLIRTVHKIALGLSRTTSTTHLLSLGIHNTLDELIEAHRTAQIERLRGSKTGRWILQRIGIPSSPCGPDLISLPPLIRQRFIVQPLPKNMLAGIHDGRRSARARNLHSAYDTNTKAAHVDAAR</sequence>
<dbReference type="InterPro" id="IPR000477">
    <property type="entry name" value="RT_dom"/>
</dbReference>
<dbReference type="EMBL" id="GACK01000407">
    <property type="protein sequence ID" value="JAA64627.1"/>
    <property type="molecule type" value="mRNA"/>
</dbReference>
<dbReference type="SUPFAM" id="SSF56219">
    <property type="entry name" value="DNase I-like"/>
    <property type="match status" value="1"/>
</dbReference>
<name>L7MLD6_RHIPC</name>
<dbReference type="Pfam" id="PF00078">
    <property type="entry name" value="RVT_1"/>
    <property type="match status" value="1"/>
</dbReference>
<proteinExistence type="evidence at transcript level"/>
<reference evidence="2" key="1">
    <citation type="submission" date="2012-11" db="EMBL/GenBank/DDBJ databases">
        <authorList>
            <person name="Lucero-Rivera Y.E."/>
            <person name="Tovar-Ramirez D."/>
        </authorList>
    </citation>
    <scope>NUCLEOTIDE SEQUENCE</scope>
    <source>
        <tissue evidence="2">Salivary gland</tissue>
    </source>
</reference>
<dbReference type="AlphaFoldDB" id="L7MLD6"/>
<dbReference type="InterPro" id="IPR036691">
    <property type="entry name" value="Endo/exonu/phosph_ase_sf"/>
</dbReference>
<feature type="non-terminal residue" evidence="2">
    <location>
        <position position="945"/>
    </location>
</feature>
<dbReference type="InterPro" id="IPR043502">
    <property type="entry name" value="DNA/RNA_pol_sf"/>
</dbReference>
<dbReference type="InterPro" id="IPR043128">
    <property type="entry name" value="Rev_trsase/Diguanyl_cyclase"/>
</dbReference>
<dbReference type="InterPro" id="IPR005135">
    <property type="entry name" value="Endo/exonuclease/phosphatase"/>
</dbReference>
<accession>L7MLD6</accession>
<dbReference type="Gene3D" id="3.30.70.270">
    <property type="match status" value="1"/>
</dbReference>
<dbReference type="Gene3D" id="3.60.10.10">
    <property type="entry name" value="Endonuclease/exonuclease/phosphatase"/>
    <property type="match status" value="1"/>
</dbReference>
<evidence type="ECO:0000313" key="2">
    <source>
        <dbReference type="EMBL" id="JAA64627.1"/>
    </source>
</evidence>
<dbReference type="GO" id="GO:0071897">
    <property type="term" value="P:DNA biosynthetic process"/>
    <property type="evidence" value="ECO:0007669"/>
    <property type="project" value="UniProtKB-ARBA"/>
</dbReference>